<dbReference type="PRINTS" id="PR00463">
    <property type="entry name" value="EP450I"/>
</dbReference>
<dbReference type="PROSITE" id="PS00086">
    <property type="entry name" value="CYTOCHROME_P450"/>
    <property type="match status" value="1"/>
</dbReference>
<evidence type="ECO:0000256" key="8">
    <source>
        <dbReference type="ARBA" id="ARBA00023002"/>
    </source>
</evidence>
<dbReference type="SUPFAM" id="SSF48264">
    <property type="entry name" value="Cytochrome P450"/>
    <property type="match status" value="2"/>
</dbReference>
<dbReference type="GO" id="GO:0016705">
    <property type="term" value="F:oxidoreductase activity, acting on paired donors, with incorporation or reduction of molecular oxygen"/>
    <property type="evidence" value="ECO:0007669"/>
    <property type="project" value="InterPro"/>
</dbReference>
<dbReference type="InterPro" id="IPR017972">
    <property type="entry name" value="Cyt_P450_CS"/>
</dbReference>
<keyword evidence="8" id="KW-0560">Oxidoreductase</keyword>
<evidence type="ECO:0000256" key="3">
    <source>
        <dbReference type="ARBA" id="ARBA00010617"/>
    </source>
</evidence>
<dbReference type="EMBL" id="LEKV01003633">
    <property type="protein sequence ID" value="KVH99202.1"/>
    <property type="molecule type" value="Genomic_DNA"/>
</dbReference>
<keyword evidence="7" id="KW-1133">Transmembrane helix</keyword>
<comment type="similarity">
    <text evidence="3">Belongs to the cytochrome P450 family.</text>
</comment>
<comment type="caution">
    <text evidence="13">The sequence shown here is derived from an EMBL/GenBank/DDBJ whole genome shotgun (WGS) entry which is preliminary data.</text>
</comment>
<dbReference type="InterPro" id="IPR001128">
    <property type="entry name" value="Cyt_P450"/>
</dbReference>
<keyword evidence="5" id="KW-0812">Transmembrane</keyword>
<evidence type="ECO:0000256" key="12">
    <source>
        <dbReference type="PIRSR" id="PIRSR602401-1"/>
    </source>
</evidence>
<dbReference type="AlphaFoldDB" id="A0A118JYX1"/>
<dbReference type="GO" id="GO:0016020">
    <property type="term" value="C:membrane"/>
    <property type="evidence" value="ECO:0007669"/>
    <property type="project" value="UniProtKB-SubCell"/>
</dbReference>
<dbReference type="GO" id="GO:0005506">
    <property type="term" value="F:iron ion binding"/>
    <property type="evidence" value="ECO:0007669"/>
    <property type="project" value="InterPro"/>
</dbReference>
<dbReference type="Proteomes" id="UP000243975">
    <property type="component" value="Unassembled WGS sequence"/>
</dbReference>
<proteinExistence type="inferred from homology"/>
<dbReference type="Gramene" id="KVH99202">
    <property type="protein sequence ID" value="KVH99202"/>
    <property type="gene ID" value="Ccrd_022576"/>
</dbReference>
<dbReference type="PANTHER" id="PTHR47953:SF19">
    <property type="entry name" value="OS06G0641600 PROTEIN"/>
    <property type="match status" value="1"/>
</dbReference>
<evidence type="ECO:0000256" key="1">
    <source>
        <dbReference type="ARBA" id="ARBA00001971"/>
    </source>
</evidence>
<keyword evidence="10" id="KW-0503">Monooxygenase</keyword>
<dbReference type="FunFam" id="1.10.630.10:FF:000008">
    <property type="entry name" value="Cytochrome P450 71D8"/>
    <property type="match status" value="1"/>
</dbReference>
<dbReference type="InterPro" id="IPR002401">
    <property type="entry name" value="Cyt_P450_E_grp-I"/>
</dbReference>
<dbReference type="CDD" id="cd11072">
    <property type="entry name" value="CYP71-like"/>
    <property type="match status" value="1"/>
</dbReference>
<dbReference type="InterPro" id="IPR052306">
    <property type="entry name" value="CYP450_71D"/>
</dbReference>
<name>A0A118JYX1_CYNCS</name>
<keyword evidence="4 12" id="KW-0349">Heme</keyword>
<sequence>MLLKLLRLSRTKNSTPCLPPGPWKLPLLGSIHHLGSSLPHHRLRDLAKKYGPLMHLQLGELSVIVVSSPETAKEVMKTHDVTFADRPYLFASSVICNGATNLTFAPYGDYWKQLRKICAMELLSPMRVQSFRSTREEEVSHFIKSISENIGSPIDLSERIFSLTYGITARAAFGKKCKDQESFISLVKEATAAAAGFNISDIFPSSTVLPILTGFKAKLEKIRGMFEEIVDNIIEEHKAKKMAANVGDADEDEDEDLVDVLLRFQERGDVKFPLSIANIKAVILDIFSGGSETSSTTVEWGMSELLKHPRMLEKAQTEIRQVVNRRGTVDETCIQELVFLKLVIKETLRLHPPTPLLLPRESRERCEINGYAIPAKSKVIVNAWAIGRDPMWWKDPERFHPERFLSSSIDYRGLNFEYIPFGAGRRVCPGMSFGLANVELPLIKLLYHFDWNLLDGITNEDLDMNEAFGVTGILEAVTQDLHFGLLSSKQVQSLRLVREEEVLKFINSISRHPGSPINLSKSLSSLTYGITARAAFDKKCKEQDAFISLVNESVALVGGFNLTQLFPSSKLLSFLNKTQSKLEKIHQGFDQILNNIIEEHKNSTTDEGEVDKDLVDVFLKVQEHGDLEIPLSVDDMKAVILDMFSAGSETSTITVESAVSELLKNPQIMQKAQADVRPVFDREGPFDETCSQELEFLHLVIKGTLEVAPLQALCYCLEKTGRYARLMDLRYLSRLKL</sequence>
<dbReference type="PRINTS" id="PR00385">
    <property type="entry name" value="P450"/>
</dbReference>
<organism evidence="13 14">
    <name type="scientific">Cynara cardunculus var. scolymus</name>
    <name type="common">Globe artichoke</name>
    <name type="synonym">Cynara scolymus</name>
    <dbReference type="NCBI Taxonomy" id="59895"/>
    <lineage>
        <taxon>Eukaryota</taxon>
        <taxon>Viridiplantae</taxon>
        <taxon>Streptophyta</taxon>
        <taxon>Embryophyta</taxon>
        <taxon>Tracheophyta</taxon>
        <taxon>Spermatophyta</taxon>
        <taxon>Magnoliopsida</taxon>
        <taxon>eudicotyledons</taxon>
        <taxon>Gunneridae</taxon>
        <taxon>Pentapetalae</taxon>
        <taxon>asterids</taxon>
        <taxon>campanulids</taxon>
        <taxon>Asterales</taxon>
        <taxon>Asteraceae</taxon>
        <taxon>Carduoideae</taxon>
        <taxon>Cardueae</taxon>
        <taxon>Carduinae</taxon>
        <taxon>Cynara</taxon>
    </lineage>
</organism>
<keyword evidence="14" id="KW-1185">Reference proteome</keyword>
<dbReference type="GO" id="GO:0020037">
    <property type="term" value="F:heme binding"/>
    <property type="evidence" value="ECO:0007669"/>
    <property type="project" value="InterPro"/>
</dbReference>
<dbReference type="Gene3D" id="1.10.630.10">
    <property type="entry name" value="Cytochrome P450"/>
    <property type="match status" value="2"/>
</dbReference>
<evidence type="ECO:0000256" key="6">
    <source>
        <dbReference type="ARBA" id="ARBA00022723"/>
    </source>
</evidence>
<evidence type="ECO:0000256" key="10">
    <source>
        <dbReference type="ARBA" id="ARBA00023033"/>
    </source>
</evidence>
<comment type="subcellular location">
    <subcellularLocation>
        <location evidence="2">Membrane</location>
        <topology evidence="2">Single-pass membrane protein</topology>
    </subcellularLocation>
</comment>
<dbReference type="OMA" id="KCKEQDA"/>
<dbReference type="Pfam" id="PF00067">
    <property type="entry name" value="p450"/>
    <property type="match status" value="2"/>
</dbReference>
<evidence type="ECO:0000313" key="13">
    <source>
        <dbReference type="EMBL" id="KVH99202.1"/>
    </source>
</evidence>
<keyword evidence="11" id="KW-0472">Membrane</keyword>
<evidence type="ECO:0000256" key="4">
    <source>
        <dbReference type="ARBA" id="ARBA00022617"/>
    </source>
</evidence>
<dbReference type="PANTHER" id="PTHR47953">
    <property type="entry name" value="OS08G0105600 PROTEIN"/>
    <property type="match status" value="1"/>
</dbReference>
<protein>
    <submittedName>
        <fullName evidence="13">Cytochrome P450</fullName>
    </submittedName>
</protein>
<evidence type="ECO:0000256" key="2">
    <source>
        <dbReference type="ARBA" id="ARBA00004167"/>
    </source>
</evidence>
<keyword evidence="6 12" id="KW-0479">Metal-binding</keyword>
<reference evidence="13 14" key="1">
    <citation type="journal article" date="2016" name="Sci. Rep.">
        <title>The genome sequence of the outbreeding globe artichoke constructed de novo incorporating a phase-aware low-pass sequencing strategy of F1 progeny.</title>
        <authorList>
            <person name="Scaglione D."/>
            <person name="Reyes-Chin-Wo S."/>
            <person name="Acquadro A."/>
            <person name="Froenicke L."/>
            <person name="Portis E."/>
            <person name="Beitel C."/>
            <person name="Tirone M."/>
            <person name="Mauro R."/>
            <person name="Lo Monaco A."/>
            <person name="Mauromicale G."/>
            <person name="Faccioli P."/>
            <person name="Cattivelli L."/>
            <person name="Rieseberg L."/>
            <person name="Michelmore R."/>
            <person name="Lanteri S."/>
        </authorList>
    </citation>
    <scope>NUCLEOTIDE SEQUENCE [LARGE SCALE GENOMIC DNA]</scope>
    <source>
        <strain evidence="13">2C</strain>
    </source>
</reference>
<evidence type="ECO:0000313" key="14">
    <source>
        <dbReference type="Proteomes" id="UP000243975"/>
    </source>
</evidence>
<keyword evidence="9 12" id="KW-0408">Iron</keyword>
<evidence type="ECO:0000256" key="5">
    <source>
        <dbReference type="ARBA" id="ARBA00022692"/>
    </source>
</evidence>
<evidence type="ECO:0000256" key="11">
    <source>
        <dbReference type="ARBA" id="ARBA00023136"/>
    </source>
</evidence>
<evidence type="ECO:0000256" key="9">
    <source>
        <dbReference type="ARBA" id="ARBA00023004"/>
    </source>
</evidence>
<accession>A0A118JYX1</accession>
<comment type="cofactor">
    <cofactor evidence="1 12">
        <name>heme</name>
        <dbReference type="ChEBI" id="CHEBI:30413"/>
    </cofactor>
</comment>
<gene>
    <name evidence="13" type="ORF">Ccrd_022576</name>
</gene>
<dbReference type="GO" id="GO:0004497">
    <property type="term" value="F:monooxygenase activity"/>
    <property type="evidence" value="ECO:0007669"/>
    <property type="project" value="UniProtKB-KW"/>
</dbReference>
<dbReference type="InterPro" id="IPR036396">
    <property type="entry name" value="Cyt_P450_sf"/>
</dbReference>
<evidence type="ECO:0000256" key="7">
    <source>
        <dbReference type="ARBA" id="ARBA00022989"/>
    </source>
</evidence>
<feature type="binding site" description="axial binding residue" evidence="12">
    <location>
        <position position="428"/>
    </location>
    <ligand>
        <name>heme</name>
        <dbReference type="ChEBI" id="CHEBI:30413"/>
    </ligand>
    <ligandPart>
        <name>Fe</name>
        <dbReference type="ChEBI" id="CHEBI:18248"/>
    </ligandPart>
</feature>